<dbReference type="Proteomes" id="UP001464387">
    <property type="component" value="Unassembled WGS sequence"/>
</dbReference>
<dbReference type="InterPro" id="IPR002048">
    <property type="entry name" value="EF_hand_dom"/>
</dbReference>
<feature type="compositionally biased region" description="Basic and acidic residues" evidence="1">
    <location>
        <begin position="70"/>
        <end position="122"/>
    </location>
</feature>
<dbReference type="CDD" id="cd00051">
    <property type="entry name" value="EFh"/>
    <property type="match status" value="1"/>
</dbReference>
<feature type="region of interest" description="Disordered" evidence="1">
    <location>
        <begin position="70"/>
        <end position="131"/>
    </location>
</feature>
<dbReference type="Pfam" id="PF13202">
    <property type="entry name" value="EF-hand_5"/>
    <property type="match status" value="2"/>
</dbReference>
<sequence>MRYSHRTTAAAAFIALTFPALAQTSGTPAPSTPAPTPATEQPVGGQLPDANQQADGPTREMIRQMVEQAVRERMQQDRGSEQGYRDEEDRYMDQDGRNKDADLADEADRQGDGWRSHGDRARGQRMAGQRHHQIIRGAGMRLVFGLLDMDGDGSLSQNEVEGAVGRIFSNIDENGDGKIDLDEVQSFIHGSNMHGPNSEDMP</sequence>
<evidence type="ECO:0000259" key="3">
    <source>
        <dbReference type="PROSITE" id="PS50222"/>
    </source>
</evidence>
<dbReference type="PROSITE" id="PS50222">
    <property type="entry name" value="EF_HAND_2"/>
    <property type="match status" value="1"/>
</dbReference>
<feature type="chain" id="PRO_5046868496" evidence="2">
    <location>
        <begin position="23"/>
        <end position="202"/>
    </location>
</feature>
<gene>
    <name evidence="4" type="ORF">NKI33_21425</name>
</gene>
<dbReference type="SUPFAM" id="SSF47473">
    <property type="entry name" value="EF-hand"/>
    <property type="match status" value="1"/>
</dbReference>
<keyword evidence="5" id="KW-1185">Reference proteome</keyword>
<proteinExistence type="predicted"/>
<comment type="caution">
    <text evidence="4">The sequence shown here is derived from an EMBL/GenBank/DDBJ whole genome shotgun (WGS) entry which is preliminary data.</text>
</comment>
<dbReference type="EMBL" id="JAMYPJ010000033">
    <property type="protein sequence ID" value="MER8935504.1"/>
    <property type="molecule type" value="Genomic_DNA"/>
</dbReference>
<feature type="region of interest" description="Disordered" evidence="1">
    <location>
        <begin position="24"/>
        <end position="57"/>
    </location>
</feature>
<keyword evidence="2" id="KW-0732">Signal</keyword>
<dbReference type="RefSeq" id="WP_287388243.1">
    <property type="nucleotide sequence ID" value="NZ_JAMYMY010000035.1"/>
</dbReference>
<reference evidence="4 5" key="1">
    <citation type="journal article" date="2024" name="Proc. Natl. Acad. Sci. U.S.A.">
        <title>The evolutionary genomics of adaptation to stress in wild rhizobium bacteria.</title>
        <authorList>
            <person name="Kehlet-Delgado H."/>
            <person name="Montoya A.P."/>
            <person name="Jensen K.T."/>
            <person name="Wendlandt C.E."/>
            <person name="Dexheimer C."/>
            <person name="Roberts M."/>
            <person name="Torres Martinez L."/>
            <person name="Friesen M.L."/>
            <person name="Griffitts J.S."/>
            <person name="Porter S.S."/>
        </authorList>
    </citation>
    <scope>NUCLEOTIDE SEQUENCE [LARGE SCALE GENOMIC DNA]</scope>
    <source>
        <strain evidence="4 5">M0729</strain>
    </source>
</reference>
<evidence type="ECO:0000256" key="2">
    <source>
        <dbReference type="SAM" id="SignalP"/>
    </source>
</evidence>
<organism evidence="4 5">
    <name type="scientific">Mesorhizobium opportunistum</name>
    <dbReference type="NCBI Taxonomy" id="593909"/>
    <lineage>
        <taxon>Bacteria</taxon>
        <taxon>Pseudomonadati</taxon>
        <taxon>Pseudomonadota</taxon>
        <taxon>Alphaproteobacteria</taxon>
        <taxon>Hyphomicrobiales</taxon>
        <taxon>Phyllobacteriaceae</taxon>
        <taxon>Mesorhizobium</taxon>
    </lineage>
</organism>
<protein>
    <submittedName>
        <fullName evidence="4">EF-hand domain-containing protein</fullName>
    </submittedName>
</protein>
<feature type="signal peptide" evidence="2">
    <location>
        <begin position="1"/>
        <end position="22"/>
    </location>
</feature>
<dbReference type="Gene3D" id="1.10.238.10">
    <property type="entry name" value="EF-hand"/>
    <property type="match status" value="1"/>
</dbReference>
<feature type="domain" description="EF-hand" evidence="3">
    <location>
        <begin position="159"/>
        <end position="194"/>
    </location>
</feature>
<dbReference type="InterPro" id="IPR018247">
    <property type="entry name" value="EF_Hand_1_Ca_BS"/>
</dbReference>
<evidence type="ECO:0000256" key="1">
    <source>
        <dbReference type="SAM" id="MobiDB-lite"/>
    </source>
</evidence>
<evidence type="ECO:0000313" key="4">
    <source>
        <dbReference type="EMBL" id="MER8935504.1"/>
    </source>
</evidence>
<accession>A0ABV1YJY7</accession>
<evidence type="ECO:0000313" key="5">
    <source>
        <dbReference type="Proteomes" id="UP001464387"/>
    </source>
</evidence>
<dbReference type="InterPro" id="IPR011992">
    <property type="entry name" value="EF-hand-dom_pair"/>
</dbReference>
<name>A0ABV1YJY7_9HYPH</name>
<dbReference type="PROSITE" id="PS00018">
    <property type="entry name" value="EF_HAND_1"/>
    <property type="match status" value="1"/>
</dbReference>